<keyword evidence="3" id="KW-1185">Reference proteome</keyword>
<dbReference type="InParanoid" id="B7PC89"/>
<evidence type="ECO:0000313" key="2">
    <source>
        <dbReference type="EnsemblMetazoa" id="ISCW016903-PA"/>
    </source>
</evidence>
<protein>
    <submittedName>
        <fullName evidence="1 2">Uncharacterized protein</fullName>
    </submittedName>
</protein>
<evidence type="ECO:0000313" key="3">
    <source>
        <dbReference type="Proteomes" id="UP000001555"/>
    </source>
</evidence>
<dbReference type="Proteomes" id="UP000001555">
    <property type="component" value="Unassembled WGS sequence"/>
</dbReference>
<organism>
    <name type="scientific">Ixodes scapularis</name>
    <name type="common">Black-legged tick</name>
    <name type="synonym">Deer tick</name>
    <dbReference type="NCBI Taxonomy" id="6945"/>
    <lineage>
        <taxon>Eukaryota</taxon>
        <taxon>Metazoa</taxon>
        <taxon>Ecdysozoa</taxon>
        <taxon>Arthropoda</taxon>
        <taxon>Chelicerata</taxon>
        <taxon>Arachnida</taxon>
        <taxon>Acari</taxon>
        <taxon>Parasitiformes</taxon>
        <taxon>Ixodida</taxon>
        <taxon>Ixodoidea</taxon>
        <taxon>Ixodidae</taxon>
        <taxon>Ixodinae</taxon>
        <taxon>Ixodes</taxon>
    </lineage>
</organism>
<dbReference type="VEuPathDB" id="VectorBase:ISCW016903"/>
<accession>B7PC89</accession>
<dbReference type="VEuPathDB" id="VectorBase:ISCI016903"/>
<evidence type="ECO:0000313" key="1">
    <source>
        <dbReference type="EMBL" id="EEC04211.1"/>
    </source>
</evidence>
<reference evidence="1 3" key="1">
    <citation type="submission" date="2008-03" db="EMBL/GenBank/DDBJ databases">
        <title>Annotation of Ixodes scapularis.</title>
        <authorList>
            <consortium name="Ixodes scapularis Genome Project Consortium"/>
            <person name="Caler E."/>
            <person name="Hannick L.I."/>
            <person name="Bidwell S."/>
            <person name="Joardar V."/>
            <person name="Thiagarajan M."/>
            <person name="Amedeo P."/>
            <person name="Galinsky K.J."/>
            <person name="Schobel S."/>
            <person name="Inman J."/>
            <person name="Hostetler J."/>
            <person name="Miller J."/>
            <person name="Hammond M."/>
            <person name="Megy K."/>
            <person name="Lawson D."/>
            <person name="Kodira C."/>
            <person name="Sutton G."/>
            <person name="Meyer J."/>
            <person name="Hill C.A."/>
            <person name="Birren B."/>
            <person name="Nene V."/>
            <person name="Collins F."/>
            <person name="Alarcon-Chaidez F."/>
            <person name="Wikel S."/>
            <person name="Strausberg R."/>
        </authorList>
    </citation>
    <scope>NUCLEOTIDE SEQUENCE [LARGE SCALE GENOMIC DNA]</scope>
    <source>
        <strain evidence="3">Wikel</strain>
        <strain evidence="1">Wikel colony</strain>
    </source>
</reference>
<dbReference type="HOGENOM" id="CLU_2906570_0_0_1"/>
<name>B7PC89_IXOSC</name>
<sequence length="62" mass="7152">MAAALLQVFSDFHKTLLKALPLALQAIPGRLFFLELAILRFVWRVETDHSKDVDARTPFQER</sequence>
<gene>
    <name evidence="1" type="ORF">IscW_ISCW016903</name>
</gene>
<dbReference type="EnsemblMetazoa" id="ISCW016903-RA">
    <property type="protein sequence ID" value="ISCW016903-PA"/>
    <property type="gene ID" value="ISCW016903"/>
</dbReference>
<proteinExistence type="predicted"/>
<reference evidence="2" key="2">
    <citation type="submission" date="2020-05" db="UniProtKB">
        <authorList>
            <consortium name="EnsemblMetazoa"/>
        </authorList>
    </citation>
    <scope>IDENTIFICATION</scope>
    <source>
        <strain evidence="2">wikel</strain>
    </source>
</reference>
<dbReference type="EMBL" id="DS682322">
    <property type="protein sequence ID" value="EEC04211.1"/>
    <property type="molecule type" value="Genomic_DNA"/>
</dbReference>
<dbReference type="PaxDb" id="6945-B7PC89"/>
<dbReference type="AlphaFoldDB" id="B7PC89"/>
<dbReference type="EMBL" id="ABJB010887771">
    <property type="status" value="NOT_ANNOTATED_CDS"/>
    <property type="molecule type" value="Genomic_DNA"/>
</dbReference>